<dbReference type="InterPro" id="IPR053958">
    <property type="entry name" value="HMGCR/SNAP/NPC1-like_SSD"/>
</dbReference>
<reference evidence="15" key="1">
    <citation type="submission" date="2025-08" db="UniProtKB">
        <authorList>
            <consortium name="RefSeq"/>
        </authorList>
    </citation>
    <scope>IDENTIFICATION</scope>
    <source>
        <tissue evidence="15">Testes</tissue>
    </source>
</reference>
<feature type="transmembrane region" description="Helical" evidence="12">
    <location>
        <begin position="1263"/>
        <end position="1286"/>
    </location>
</feature>
<keyword evidence="10" id="KW-0325">Glycoprotein</keyword>
<feature type="transmembrane region" description="Helical" evidence="12">
    <location>
        <begin position="693"/>
        <end position="716"/>
    </location>
</feature>
<proteinExistence type="inferred from homology"/>
<evidence type="ECO:0000256" key="5">
    <source>
        <dbReference type="ARBA" id="ARBA00022729"/>
    </source>
</evidence>
<evidence type="ECO:0000256" key="12">
    <source>
        <dbReference type="SAM" id="Phobius"/>
    </source>
</evidence>
<name>A0ABM0GIR1_SACKO</name>
<keyword evidence="9" id="KW-1015">Disulfide bond</keyword>
<evidence type="ECO:0000256" key="10">
    <source>
        <dbReference type="ARBA" id="ARBA00023180"/>
    </source>
</evidence>
<comment type="similarity">
    <text evidence="2">Belongs to the patched family.</text>
</comment>
<feature type="transmembrane region" description="Helical" evidence="12">
    <location>
        <begin position="736"/>
        <end position="757"/>
    </location>
</feature>
<feature type="transmembrane region" description="Helical" evidence="12">
    <location>
        <begin position="272"/>
        <end position="304"/>
    </location>
</feature>
<dbReference type="PANTHER" id="PTHR45727">
    <property type="entry name" value="NPC INTRACELLULAR CHOLESTEROL TRANSPORTER 1"/>
    <property type="match status" value="1"/>
</dbReference>
<dbReference type="Gene3D" id="1.20.1640.10">
    <property type="entry name" value="Multidrug efflux transporter AcrB transmembrane domain"/>
    <property type="match status" value="2"/>
</dbReference>
<evidence type="ECO:0000256" key="9">
    <source>
        <dbReference type="ARBA" id="ARBA00023157"/>
    </source>
</evidence>
<evidence type="ECO:0000256" key="6">
    <source>
        <dbReference type="ARBA" id="ARBA00022989"/>
    </source>
</evidence>
<protein>
    <submittedName>
        <fullName evidence="15">Niemann-Pick C1 protein-like</fullName>
    </submittedName>
</protein>
<sequence length="1380" mass="156276">MLNTTLDYDIPQAKKLIRGEYPYLHDDDTCIWYGECGDSNITGKTVNCLYNNRSLPLTDTLGIGMLEEVCPNLAFKDETTGEYMTCCDTEQLGTLQRQTAFTQSAFARCPACLANFMNLYCQSTCSRHNSRFVNATVILEREEHNETQIYEVDYYLTQRYADGLFYSCNEVIFPSTNSPVIGLMCGSYSAEDCTAQRWLDYMGNIDNGVTPFQMNFIITPNGTDIGFGIEPMNTRFVPCNEAPTNDTYSCSCQDCSLSCGDALERPPEEEPWLIAGIDAILFIMIMVFCLFVVVYLGLLAFYYIKVKESNVDYDLDDKELYVDPDEISCFDKSAYNLDKYMTIGFTRWGILVTSHPIKVIVIALILVTICGLGNMFIVITVDPIDLWVSEDSQCLKEKEYFDTHFQPFWRIAQVIITATEHNSSIYESWPNGVPENFGPVLQRDFLHQVLIMQDYLNYMEVYYEPDDEYITSADICYKPLEPDNMHCAIQSVLQYYQNDHELLNKVVHEEGDEYSADYRDHFLYCVNSPTSVQDTTPYAEPCLAEYGGPTYPYTCMGGYDDDNYNNATALLITFLNDNYIDNDKAVDKVDTWEGAFLEVVSHWNNSNFSLSYFAERSIEDELIRASKADISTIVISYIFIFCYITLALGEIYHCDRLLIDSKVTLGLGGILLILCSVFAAMGVYGYIGVESTLIIIAVVPFLLLAVGADMMFIFVLDYQRTELLPEETRDQKISRVLGCAAPSMVLCSLTESITFFLGALTTMPAVRTFALYAGLAVLFNFLLLISAFTALLALDLRRQDDNRFDVCCCIPPRKKSTKPKHREVLHSFMKKYYAPFIVNKWVRPVIIITFVGFMCCCVVWMPQVTIGLDASLAMPSDSYILDFYADLSEYLMVGAPVYFVVVGGYNYSTIEGQNRICGGAGCNADSLTQQIYYASQDPEYTSIALPAMSWIDDHLDWVQPTLTVFRPCCRTYRFDEDKFCRSDDPGITLPQPLPGLVPDNIAEHSDALKTLNCKPCLDLEQSGERPTVQQFNKYLPWFLDDLPTKTCQKGGKAAYSASVEMLFNNTVYWATNFMTFHTVMITSQEFTMGLAKARNISDNITLSLNADGGDHYVFPYSLSYIYYEQYLTMVEDSLFQLTIALIAVFCISFLLLGFDILSTVCIVLTITMILIDMVGCMYLWDIDLNAISLVNLVLAVGMSIEFISHITRYFAFCTEKTRVKRAEKALAHMGSSILSGVALTNLVGTIPLAFANSQLFVVFYFRMFLLITILGCAHGIIFQPVLLIYLGPKVNKAKLFNENQKFGDADIDKVKDNIVMYENTAPIYKVNEAFEYREKDDSSNIYEIPDLALYVKDTKRLAQKSNGLVWVIGFEEQGPLYRFL</sequence>
<evidence type="ECO:0000259" key="13">
    <source>
        <dbReference type="PROSITE" id="PS50156"/>
    </source>
</evidence>
<comment type="subcellular location">
    <subcellularLocation>
        <location evidence="1">Membrane</location>
        <topology evidence="1">Multi-pass membrane protein</topology>
    </subcellularLocation>
</comment>
<organism evidence="14 15">
    <name type="scientific">Saccoglossus kowalevskii</name>
    <name type="common">Acorn worm</name>
    <dbReference type="NCBI Taxonomy" id="10224"/>
    <lineage>
        <taxon>Eukaryota</taxon>
        <taxon>Metazoa</taxon>
        <taxon>Hemichordata</taxon>
        <taxon>Enteropneusta</taxon>
        <taxon>Harrimaniidae</taxon>
        <taxon>Saccoglossus</taxon>
    </lineage>
</organism>
<feature type="transmembrane region" description="Helical" evidence="12">
    <location>
        <begin position="664"/>
        <end position="687"/>
    </location>
</feature>
<feature type="domain" description="SSD" evidence="13">
    <location>
        <begin position="629"/>
        <end position="794"/>
    </location>
</feature>
<dbReference type="Pfam" id="PF22314">
    <property type="entry name" value="NPC1_MLD"/>
    <property type="match status" value="1"/>
</dbReference>
<evidence type="ECO:0000256" key="11">
    <source>
        <dbReference type="ARBA" id="ARBA00034049"/>
    </source>
</evidence>
<dbReference type="RefSeq" id="XP_002730736.1">
    <property type="nucleotide sequence ID" value="XM_002730690.1"/>
</dbReference>
<dbReference type="PANTHER" id="PTHR45727:SF2">
    <property type="entry name" value="NPC INTRACELLULAR CHOLESTEROL TRANSPORTER 1"/>
    <property type="match status" value="1"/>
</dbReference>
<keyword evidence="6 12" id="KW-1133">Transmembrane helix</keyword>
<feature type="transmembrane region" description="Helical" evidence="12">
    <location>
        <begin position="1134"/>
        <end position="1154"/>
    </location>
</feature>
<feature type="transmembrane region" description="Helical" evidence="12">
    <location>
        <begin position="1186"/>
        <end position="1204"/>
    </location>
</feature>
<evidence type="ECO:0000256" key="4">
    <source>
        <dbReference type="ARBA" id="ARBA00022692"/>
    </source>
</evidence>
<keyword evidence="14" id="KW-1185">Reference proteome</keyword>
<evidence type="ECO:0000256" key="8">
    <source>
        <dbReference type="ARBA" id="ARBA00023136"/>
    </source>
</evidence>
<gene>
    <name evidence="15" type="primary">LOC100377005</name>
</gene>
<keyword evidence="3" id="KW-0813">Transport</keyword>
<dbReference type="PROSITE" id="PS50156">
    <property type="entry name" value="SSD"/>
    <property type="match status" value="1"/>
</dbReference>
<dbReference type="InterPro" id="IPR053956">
    <property type="entry name" value="NPC1_MLD"/>
</dbReference>
<feature type="transmembrane region" description="Helical" evidence="12">
    <location>
        <begin position="841"/>
        <end position="861"/>
    </location>
</feature>
<evidence type="ECO:0000256" key="7">
    <source>
        <dbReference type="ARBA" id="ARBA00023055"/>
    </source>
</evidence>
<dbReference type="Pfam" id="PF12349">
    <property type="entry name" value="Sterol-sensing"/>
    <property type="match status" value="1"/>
</dbReference>
<evidence type="ECO:0000256" key="2">
    <source>
        <dbReference type="ARBA" id="ARBA00005585"/>
    </source>
</evidence>
<dbReference type="InterPro" id="IPR000731">
    <property type="entry name" value="SSD"/>
</dbReference>
<dbReference type="Pfam" id="PF16414">
    <property type="entry name" value="NPC1_N"/>
    <property type="match status" value="1"/>
</dbReference>
<comment type="catalytic activity">
    <reaction evidence="11">
        <text>cholesterol(in) = cholesterol(out)</text>
        <dbReference type="Rhea" id="RHEA:39747"/>
        <dbReference type="ChEBI" id="CHEBI:16113"/>
    </reaction>
</comment>
<accession>A0ABM0GIR1</accession>
<evidence type="ECO:0000256" key="1">
    <source>
        <dbReference type="ARBA" id="ARBA00004141"/>
    </source>
</evidence>
<evidence type="ECO:0000313" key="15">
    <source>
        <dbReference type="RefSeq" id="XP_002730736.1"/>
    </source>
</evidence>
<feature type="transmembrane region" description="Helical" evidence="12">
    <location>
        <begin position="1225"/>
        <end position="1251"/>
    </location>
</feature>
<feature type="transmembrane region" description="Helical" evidence="12">
    <location>
        <begin position="769"/>
        <end position="794"/>
    </location>
</feature>
<evidence type="ECO:0000313" key="14">
    <source>
        <dbReference type="Proteomes" id="UP000694865"/>
    </source>
</evidence>
<feature type="transmembrane region" description="Helical" evidence="12">
    <location>
        <begin position="634"/>
        <end position="652"/>
    </location>
</feature>
<evidence type="ECO:0000256" key="3">
    <source>
        <dbReference type="ARBA" id="ARBA00022448"/>
    </source>
</evidence>
<dbReference type="GeneID" id="100377005"/>
<dbReference type="SUPFAM" id="SSF82866">
    <property type="entry name" value="Multidrug efflux transporter AcrB transmembrane domain"/>
    <property type="match status" value="2"/>
</dbReference>
<keyword evidence="4 12" id="KW-0812">Transmembrane</keyword>
<keyword evidence="7" id="KW-0445">Lipid transport</keyword>
<keyword evidence="8 12" id="KW-0472">Membrane</keyword>
<dbReference type="InterPro" id="IPR032190">
    <property type="entry name" value="NPC1_N"/>
</dbReference>
<keyword evidence="5" id="KW-0732">Signal</keyword>
<feature type="transmembrane region" description="Helical" evidence="12">
    <location>
        <begin position="1161"/>
        <end position="1180"/>
    </location>
</feature>
<feature type="transmembrane region" description="Helical" evidence="12">
    <location>
        <begin position="357"/>
        <end position="379"/>
    </location>
</feature>
<dbReference type="Proteomes" id="UP000694865">
    <property type="component" value="Unplaced"/>
</dbReference>